<dbReference type="AlphaFoldDB" id="K0TMV3"/>
<proteinExistence type="predicted"/>
<gene>
    <name evidence="2" type="ORF">THAOC_05392</name>
</gene>
<dbReference type="InterPro" id="IPR004143">
    <property type="entry name" value="BPL_LPL_catalytic"/>
</dbReference>
<dbReference type="InterPro" id="IPR045864">
    <property type="entry name" value="aa-tRNA-synth_II/BPL/LPL"/>
</dbReference>
<dbReference type="eggNOG" id="KOG3159">
    <property type="taxonomic scope" value="Eukaryota"/>
</dbReference>
<reference evidence="2 3" key="1">
    <citation type="journal article" date="2012" name="Genome Biol.">
        <title>Genome and low-iron response of an oceanic diatom adapted to chronic iron limitation.</title>
        <authorList>
            <person name="Lommer M."/>
            <person name="Specht M."/>
            <person name="Roy A.S."/>
            <person name="Kraemer L."/>
            <person name="Andreson R."/>
            <person name="Gutowska M.A."/>
            <person name="Wolf J."/>
            <person name="Bergner S.V."/>
            <person name="Schilhabel M.B."/>
            <person name="Klostermeier U.C."/>
            <person name="Beiko R.G."/>
            <person name="Rosenstiel P."/>
            <person name="Hippler M."/>
            <person name="Laroche J."/>
        </authorList>
    </citation>
    <scope>NUCLEOTIDE SEQUENCE [LARGE SCALE GENOMIC DNA]</scope>
    <source>
        <strain evidence="2 3">CCMP1005</strain>
    </source>
</reference>
<dbReference type="Proteomes" id="UP000266841">
    <property type="component" value="Unassembled WGS sequence"/>
</dbReference>
<comment type="caution">
    <text evidence="2">The sequence shown here is derived from an EMBL/GenBank/DDBJ whole genome shotgun (WGS) entry which is preliminary data.</text>
</comment>
<keyword evidence="3" id="KW-1185">Reference proteome</keyword>
<dbReference type="Gene3D" id="3.30.930.10">
    <property type="entry name" value="Bira Bifunctional Protein, Domain 2"/>
    <property type="match status" value="1"/>
</dbReference>
<accession>K0TMV3</accession>
<dbReference type="OrthoDB" id="201621at2759"/>
<evidence type="ECO:0000313" key="2">
    <source>
        <dbReference type="EMBL" id="EJK73012.1"/>
    </source>
</evidence>
<name>K0TMV3_THAOC</name>
<dbReference type="SUPFAM" id="SSF55681">
    <property type="entry name" value="Class II aaRS and biotin synthetases"/>
    <property type="match status" value="1"/>
</dbReference>
<feature type="domain" description="BPL/LPL catalytic" evidence="1">
    <location>
        <begin position="97"/>
        <end position="147"/>
    </location>
</feature>
<dbReference type="PANTHER" id="PTHR43506:SF1">
    <property type="entry name" value="BPL_LPL CATALYTIC DOMAIN-CONTAINING PROTEIN"/>
    <property type="match status" value="1"/>
</dbReference>
<protein>
    <recommendedName>
        <fullName evidence="1">BPL/LPL catalytic domain-containing protein</fullName>
    </recommendedName>
</protein>
<evidence type="ECO:0000313" key="3">
    <source>
        <dbReference type="Proteomes" id="UP000266841"/>
    </source>
</evidence>
<evidence type="ECO:0000259" key="1">
    <source>
        <dbReference type="Pfam" id="PF21948"/>
    </source>
</evidence>
<dbReference type="InterPro" id="IPR053264">
    <property type="entry name" value="Lipoate-ligase_2_inactive"/>
</dbReference>
<dbReference type="EMBL" id="AGNL01004948">
    <property type="protein sequence ID" value="EJK73012.1"/>
    <property type="molecule type" value="Genomic_DNA"/>
</dbReference>
<dbReference type="Pfam" id="PF21948">
    <property type="entry name" value="LplA-B_cat"/>
    <property type="match status" value="1"/>
</dbReference>
<sequence length="154" mass="17005">MTSVSSAACRLLSGRPKFSISWLDLRGSGLSAIERLAIEEMLLRHDPLSRCWAIVGVHEPARNKLLDVALPPFDSNWNATIREHDPFGHDMHEVNRSCAIILGIGGKPEKLIDVKSAKEDGVLVLKRFSGGGTVVVDHSSLWTTLIGRTECYRM</sequence>
<dbReference type="PANTHER" id="PTHR43506">
    <property type="entry name" value="BIOTIN/LIPOATE A/B PROTEIN LIGASE FAMILY"/>
    <property type="match status" value="1"/>
</dbReference>
<organism evidence="2 3">
    <name type="scientific">Thalassiosira oceanica</name>
    <name type="common">Marine diatom</name>
    <dbReference type="NCBI Taxonomy" id="159749"/>
    <lineage>
        <taxon>Eukaryota</taxon>
        <taxon>Sar</taxon>
        <taxon>Stramenopiles</taxon>
        <taxon>Ochrophyta</taxon>
        <taxon>Bacillariophyta</taxon>
        <taxon>Coscinodiscophyceae</taxon>
        <taxon>Thalassiosirophycidae</taxon>
        <taxon>Thalassiosirales</taxon>
        <taxon>Thalassiosiraceae</taxon>
        <taxon>Thalassiosira</taxon>
    </lineage>
</organism>